<dbReference type="OrthoDB" id="9800863at2"/>
<dbReference type="Pfam" id="PF01676">
    <property type="entry name" value="Metalloenzyme"/>
    <property type="match status" value="1"/>
</dbReference>
<feature type="binding site" evidence="10 12">
    <location>
        <position position="192"/>
    </location>
    <ligand>
        <name>substrate</name>
    </ligand>
</feature>
<gene>
    <name evidence="10" type="primary">gpmI</name>
    <name evidence="16" type="ORF">ADIMK_2390</name>
</gene>
<dbReference type="Gene3D" id="3.40.720.10">
    <property type="entry name" value="Alkaline Phosphatase, subunit A"/>
    <property type="match status" value="1"/>
</dbReference>
<dbReference type="HAMAP" id="MF_01038">
    <property type="entry name" value="GpmI"/>
    <property type="match status" value="1"/>
</dbReference>
<keyword evidence="5 10" id="KW-0479">Metal-binding</keyword>
<dbReference type="Pfam" id="PF06415">
    <property type="entry name" value="iPGM_N"/>
    <property type="match status" value="1"/>
</dbReference>
<evidence type="ECO:0000256" key="3">
    <source>
        <dbReference type="ARBA" id="ARBA00008819"/>
    </source>
</evidence>
<feature type="binding site" evidence="10 12">
    <location>
        <position position="124"/>
    </location>
    <ligand>
        <name>substrate</name>
    </ligand>
</feature>
<feature type="binding site" evidence="10 12">
    <location>
        <position position="337"/>
    </location>
    <ligand>
        <name>substrate</name>
    </ligand>
</feature>
<evidence type="ECO:0000256" key="11">
    <source>
        <dbReference type="PIRSR" id="PIRSR001492-1"/>
    </source>
</evidence>
<dbReference type="RefSeq" id="WP_036188289.1">
    <property type="nucleotide sequence ID" value="NZ_JMQN01000036.1"/>
</dbReference>
<evidence type="ECO:0000256" key="6">
    <source>
        <dbReference type="ARBA" id="ARBA00023152"/>
    </source>
</evidence>
<feature type="binding site" evidence="10 13">
    <location>
        <position position="445"/>
    </location>
    <ligand>
        <name>Mn(2+)</name>
        <dbReference type="ChEBI" id="CHEBI:29035"/>
        <label>2</label>
    </ligand>
</feature>
<dbReference type="InterPro" id="IPR006124">
    <property type="entry name" value="Metalloenzyme"/>
</dbReference>
<evidence type="ECO:0000313" key="17">
    <source>
        <dbReference type="Proteomes" id="UP000028252"/>
    </source>
</evidence>
<feature type="domain" description="BPG-independent PGAM N-terminal" evidence="15">
    <location>
        <begin position="83"/>
        <end position="300"/>
    </location>
</feature>
<comment type="function">
    <text evidence="10">Catalyzes the interconversion of 2-phosphoglycerate and 3-phosphoglycerate.</text>
</comment>
<comment type="pathway">
    <text evidence="2 10">Carbohydrate degradation; glycolysis; pyruvate from D-glyceraldehyde 3-phosphate: step 3/5.</text>
</comment>
<keyword evidence="8 10" id="KW-0413">Isomerase</keyword>
<evidence type="ECO:0000256" key="10">
    <source>
        <dbReference type="HAMAP-Rule" id="MF_01038"/>
    </source>
</evidence>
<feature type="binding site" evidence="10 13">
    <location>
        <position position="446"/>
    </location>
    <ligand>
        <name>Mn(2+)</name>
        <dbReference type="ChEBI" id="CHEBI:29035"/>
        <label>2</label>
    </ligand>
</feature>
<evidence type="ECO:0000256" key="5">
    <source>
        <dbReference type="ARBA" id="ARBA00022723"/>
    </source>
</evidence>
<evidence type="ECO:0000256" key="2">
    <source>
        <dbReference type="ARBA" id="ARBA00004798"/>
    </source>
</evidence>
<evidence type="ECO:0000256" key="13">
    <source>
        <dbReference type="PIRSR" id="PIRSR001492-3"/>
    </source>
</evidence>
<evidence type="ECO:0000259" key="14">
    <source>
        <dbReference type="Pfam" id="PF01676"/>
    </source>
</evidence>
<dbReference type="EC" id="5.4.2.12" evidence="4 10"/>
<dbReference type="PANTHER" id="PTHR31637:SF0">
    <property type="entry name" value="2,3-BISPHOSPHOGLYCERATE-INDEPENDENT PHOSPHOGLYCERATE MUTASE"/>
    <property type="match status" value="1"/>
</dbReference>
<dbReference type="GO" id="GO:0006007">
    <property type="term" value="P:glucose catabolic process"/>
    <property type="evidence" value="ECO:0007669"/>
    <property type="project" value="InterPro"/>
</dbReference>
<proteinExistence type="inferred from homology"/>
<evidence type="ECO:0000256" key="1">
    <source>
        <dbReference type="ARBA" id="ARBA00000370"/>
    </source>
</evidence>
<feature type="binding site" evidence="10 13">
    <location>
        <position position="404"/>
    </location>
    <ligand>
        <name>Mn(2+)</name>
        <dbReference type="ChEBI" id="CHEBI:29035"/>
        <label>1</label>
    </ligand>
</feature>
<dbReference type="NCBIfam" id="TIGR01307">
    <property type="entry name" value="pgm_bpd_ind"/>
    <property type="match status" value="1"/>
</dbReference>
<name>A0A081FYK6_9GAMM</name>
<keyword evidence="7 10" id="KW-0464">Manganese</keyword>
<dbReference type="EMBL" id="JMQN01000036">
    <property type="protein sequence ID" value="KEA63611.1"/>
    <property type="molecule type" value="Genomic_DNA"/>
</dbReference>
<dbReference type="GO" id="GO:0004619">
    <property type="term" value="F:phosphoglycerate mutase activity"/>
    <property type="evidence" value="ECO:0007669"/>
    <property type="project" value="UniProtKB-UniRule"/>
</dbReference>
<evidence type="ECO:0000313" key="16">
    <source>
        <dbReference type="EMBL" id="KEA63611.1"/>
    </source>
</evidence>
<dbReference type="InterPro" id="IPR017850">
    <property type="entry name" value="Alkaline_phosphatase_core_sf"/>
</dbReference>
<evidence type="ECO:0000256" key="9">
    <source>
        <dbReference type="ARBA" id="ARBA00071648"/>
    </source>
</evidence>
<dbReference type="PIRSF" id="PIRSF001492">
    <property type="entry name" value="IPGAM"/>
    <property type="match status" value="1"/>
</dbReference>
<comment type="caution">
    <text evidence="16">The sequence shown here is derived from an EMBL/GenBank/DDBJ whole genome shotgun (WGS) entry which is preliminary data.</text>
</comment>
<dbReference type="Proteomes" id="UP000028252">
    <property type="component" value="Unassembled WGS sequence"/>
</dbReference>
<dbReference type="STRING" id="1232683.ADIMK_2390"/>
<dbReference type="GO" id="GO:0030145">
    <property type="term" value="F:manganese ion binding"/>
    <property type="evidence" value="ECO:0007669"/>
    <property type="project" value="UniProtKB-UniRule"/>
</dbReference>
<dbReference type="AlphaFoldDB" id="A0A081FYK6"/>
<dbReference type="PATRIC" id="fig|1232683.4.peg.2349"/>
<feature type="binding site" evidence="10 13">
    <location>
        <position position="14"/>
    </location>
    <ligand>
        <name>Mn(2+)</name>
        <dbReference type="ChEBI" id="CHEBI:29035"/>
        <label>2</label>
    </ligand>
</feature>
<comment type="subunit">
    <text evidence="10">Monomer.</text>
</comment>
<dbReference type="PANTHER" id="PTHR31637">
    <property type="entry name" value="2,3-BISPHOSPHOGLYCERATE-INDEPENDENT PHOSPHOGLYCERATE MUTASE"/>
    <property type="match status" value="1"/>
</dbReference>
<dbReference type="CDD" id="cd16010">
    <property type="entry name" value="iPGM"/>
    <property type="match status" value="1"/>
</dbReference>
<evidence type="ECO:0000256" key="7">
    <source>
        <dbReference type="ARBA" id="ARBA00023211"/>
    </source>
</evidence>
<feature type="binding site" evidence="10 12">
    <location>
        <begin position="154"/>
        <end position="155"/>
    </location>
    <ligand>
        <name>substrate</name>
    </ligand>
</feature>
<evidence type="ECO:0000259" key="15">
    <source>
        <dbReference type="Pfam" id="PF06415"/>
    </source>
</evidence>
<comment type="catalytic activity">
    <reaction evidence="1 10">
        <text>(2R)-2-phosphoglycerate = (2R)-3-phosphoglycerate</text>
        <dbReference type="Rhea" id="RHEA:15901"/>
        <dbReference type="ChEBI" id="CHEBI:58272"/>
        <dbReference type="ChEBI" id="CHEBI:58289"/>
        <dbReference type="EC" id="5.4.2.12"/>
    </reaction>
</comment>
<feature type="binding site" evidence="10 13">
    <location>
        <position position="63"/>
    </location>
    <ligand>
        <name>Mn(2+)</name>
        <dbReference type="ChEBI" id="CHEBI:29035"/>
        <label>2</label>
    </ligand>
</feature>
<evidence type="ECO:0000256" key="4">
    <source>
        <dbReference type="ARBA" id="ARBA00012026"/>
    </source>
</evidence>
<feature type="binding site" evidence="10 13">
    <location>
        <position position="408"/>
    </location>
    <ligand>
        <name>Mn(2+)</name>
        <dbReference type="ChEBI" id="CHEBI:29035"/>
        <label>1</label>
    </ligand>
</feature>
<feature type="domain" description="Metalloenzyme" evidence="14">
    <location>
        <begin position="9"/>
        <end position="502"/>
    </location>
</feature>
<feature type="binding site" evidence="10 13">
    <location>
        <position position="464"/>
    </location>
    <ligand>
        <name>Mn(2+)</name>
        <dbReference type="ChEBI" id="CHEBI:29035"/>
        <label>1</label>
    </ligand>
</feature>
<dbReference type="UniPathway" id="UPA00109">
    <property type="reaction ID" value="UER00186"/>
</dbReference>
<dbReference type="InterPro" id="IPR036646">
    <property type="entry name" value="PGAM_B_sf"/>
</dbReference>
<evidence type="ECO:0000256" key="12">
    <source>
        <dbReference type="PIRSR" id="PIRSR001492-2"/>
    </source>
</evidence>
<dbReference type="GO" id="GO:0005829">
    <property type="term" value="C:cytosol"/>
    <property type="evidence" value="ECO:0007669"/>
    <property type="project" value="TreeGrafter"/>
</dbReference>
<dbReference type="FunFam" id="3.40.1450.10:FF:000001">
    <property type="entry name" value="2,3-bisphosphoglycerate-independent phosphoglycerate mutase"/>
    <property type="match status" value="1"/>
</dbReference>
<evidence type="ECO:0000256" key="8">
    <source>
        <dbReference type="ARBA" id="ARBA00023235"/>
    </source>
</evidence>
<organism evidence="16 17">
    <name type="scientific">Marinobacterium lacunae</name>
    <dbReference type="NCBI Taxonomy" id="1232683"/>
    <lineage>
        <taxon>Bacteria</taxon>
        <taxon>Pseudomonadati</taxon>
        <taxon>Pseudomonadota</taxon>
        <taxon>Gammaproteobacteria</taxon>
        <taxon>Oceanospirillales</taxon>
        <taxon>Oceanospirillaceae</taxon>
        <taxon>Marinobacterium</taxon>
    </lineage>
</organism>
<reference evidence="16 17" key="1">
    <citation type="submission" date="2014-04" db="EMBL/GenBank/DDBJ databases">
        <title>Marinobacterium kochiensis sp. nov., isolated from sediment sample collected from Kochi backwaters in Kerala, India.</title>
        <authorList>
            <person name="Singh A."/>
            <person name="Pinnaka A.K."/>
        </authorList>
    </citation>
    <scope>NUCLEOTIDE SEQUENCE [LARGE SCALE GENOMIC DNA]</scope>
    <source>
        <strain evidence="16 17">AK27</strain>
    </source>
</reference>
<accession>A0A081FYK6</accession>
<dbReference type="SUPFAM" id="SSF64158">
    <property type="entry name" value="2,3-Bisphosphoglycerate-independent phosphoglycerate mutase, substrate-binding domain"/>
    <property type="match status" value="1"/>
</dbReference>
<comment type="cofactor">
    <cofactor evidence="10">
        <name>Mn(2+)</name>
        <dbReference type="ChEBI" id="CHEBI:29035"/>
    </cofactor>
    <text evidence="10">Binds 2 manganese ions per subunit.</text>
</comment>
<dbReference type="GO" id="GO:0006096">
    <property type="term" value="P:glycolytic process"/>
    <property type="evidence" value="ECO:0007669"/>
    <property type="project" value="UniProtKB-UniRule"/>
</dbReference>
<comment type="similarity">
    <text evidence="3 10">Belongs to the BPG-independent phosphoglycerate mutase family.</text>
</comment>
<dbReference type="InterPro" id="IPR011258">
    <property type="entry name" value="BPG-indep_PGM_N"/>
</dbReference>
<keyword evidence="6 10" id="KW-0324">Glycolysis</keyword>
<dbReference type="SUPFAM" id="SSF53649">
    <property type="entry name" value="Alkaline phosphatase-like"/>
    <property type="match status" value="1"/>
</dbReference>
<feature type="active site" description="Phosphoserine intermediate" evidence="10 11">
    <location>
        <position position="63"/>
    </location>
</feature>
<dbReference type="Gene3D" id="3.40.1450.10">
    <property type="entry name" value="BPG-independent phosphoglycerate mutase, domain B"/>
    <property type="match status" value="1"/>
</dbReference>
<keyword evidence="17" id="KW-1185">Reference proteome</keyword>
<feature type="binding site" evidence="10 12">
    <location>
        <begin position="263"/>
        <end position="266"/>
    </location>
    <ligand>
        <name>substrate</name>
    </ligand>
</feature>
<feature type="binding site" evidence="10 12">
    <location>
        <position position="186"/>
    </location>
    <ligand>
        <name>substrate</name>
    </ligand>
</feature>
<dbReference type="eggNOG" id="COG0696">
    <property type="taxonomic scope" value="Bacteria"/>
</dbReference>
<protein>
    <recommendedName>
        <fullName evidence="9 10">2,3-bisphosphoglycerate-independent phosphoglycerate mutase</fullName>
        <shortName evidence="10">BPG-independent PGAM</shortName>
        <shortName evidence="10">Phosphoglyceromutase</shortName>
        <shortName evidence="10">iPGM</shortName>
        <ecNumber evidence="4 10">5.4.2.12</ecNumber>
    </recommendedName>
</protein>
<dbReference type="InterPro" id="IPR005995">
    <property type="entry name" value="Pgm_bpd_ind"/>
</dbReference>
<sequence>MTDARSTKALIILDGFGIESTPSSAIQAANTPTWDRLLASKPNSRIHTSGLAVGLPDGQMGNSEVGHMNIGAGRIVYQNLTRITKAIEDGEFFENQVLVAAMDKAIKAGRAVHLLGLLSPGGVHSHEDHIFALAEMAAKRGAKAIYLHAVLDGRDMPPRSAEPSIAAAEAKFRALGVGAIATVVGRYYAMDRDNRWDRVELAYNAMTLGEAPQRAQSAQQALAEAYVRDENDEFVTATVITDMAGHPKGTVQDGDTVICANFRPDRSREITRCFVEEAFDGFERKACPALADYVMMTEYAASIPASCAYPPAKIHNGLGEYLAGLGKTQLRIAETEKYAHVTFFFNGGEEAVYPGEERILVPSPQVATYDLKPEMSAPEVTDKLVEAILSRKFDLIVCNFANGDMVGHTGKFDAAVKAVETLDQCLSRVLAAMAEVQGETLITADHGNVELMVNPDSGEPHTSHTSWPVALIYDGPRAEQLSLDDGALCDLAPTLLDLLGLEAPGEMTGKSLVHLS</sequence>